<evidence type="ECO:0000313" key="7">
    <source>
        <dbReference type="EMBL" id="AKV00012.1"/>
    </source>
</evidence>
<evidence type="ECO:0000256" key="1">
    <source>
        <dbReference type="ARBA" id="ARBA00001936"/>
    </source>
</evidence>
<keyword evidence="4 7" id="KW-0378">Hydrolase</keyword>
<gene>
    <name evidence="7" type="ORF">AKJ09_06675</name>
</gene>
<dbReference type="AlphaFoldDB" id="A0A0K1Q2Y4"/>
<keyword evidence="8" id="KW-1185">Reference proteome</keyword>
<keyword evidence="3" id="KW-0479">Metal-binding</keyword>
<dbReference type="InterPro" id="IPR015797">
    <property type="entry name" value="NUDIX_hydrolase-like_dom_sf"/>
</dbReference>
<evidence type="ECO:0000256" key="2">
    <source>
        <dbReference type="ARBA" id="ARBA00001946"/>
    </source>
</evidence>
<dbReference type="Gene3D" id="3.90.79.10">
    <property type="entry name" value="Nucleoside Triphosphate Pyrophosphohydrolase"/>
    <property type="match status" value="1"/>
</dbReference>
<dbReference type="EMBL" id="CP012333">
    <property type="protein sequence ID" value="AKV00012.1"/>
    <property type="molecule type" value="Genomic_DNA"/>
</dbReference>
<evidence type="ECO:0000256" key="5">
    <source>
        <dbReference type="ARBA" id="ARBA00022842"/>
    </source>
</evidence>
<keyword evidence="6" id="KW-0464">Manganese</keyword>
<dbReference type="OrthoDB" id="9788263at2"/>
<dbReference type="GO" id="GO:0046872">
    <property type="term" value="F:metal ion binding"/>
    <property type="evidence" value="ECO:0007669"/>
    <property type="project" value="UniProtKB-KW"/>
</dbReference>
<dbReference type="STRING" id="1391654.AKJ09_06675"/>
<protein>
    <submittedName>
        <fullName evidence="7">Putative NUDIX/MutT-family hydrolase</fullName>
    </submittedName>
</protein>
<dbReference type="KEGG" id="llu:AKJ09_06675"/>
<evidence type="ECO:0000313" key="8">
    <source>
        <dbReference type="Proteomes" id="UP000064967"/>
    </source>
</evidence>
<comment type="cofactor">
    <cofactor evidence="2">
        <name>Mg(2+)</name>
        <dbReference type="ChEBI" id="CHEBI:18420"/>
    </cofactor>
</comment>
<evidence type="ECO:0000256" key="6">
    <source>
        <dbReference type="ARBA" id="ARBA00023211"/>
    </source>
</evidence>
<dbReference type="CDD" id="cd18870">
    <property type="entry name" value="NUDIX_AcylCoAdiphos_Nudt19"/>
    <property type="match status" value="1"/>
</dbReference>
<reference evidence="7 8" key="1">
    <citation type="submission" date="2015-08" db="EMBL/GenBank/DDBJ databases">
        <authorList>
            <person name="Babu N.S."/>
            <person name="Beckwith C.J."/>
            <person name="Beseler K.G."/>
            <person name="Brison A."/>
            <person name="Carone J.V."/>
            <person name="Caskin T.P."/>
            <person name="Diamond M."/>
            <person name="Durham M.E."/>
            <person name="Foxe J.M."/>
            <person name="Go M."/>
            <person name="Henderson B.A."/>
            <person name="Jones I.B."/>
            <person name="McGettigan J.A."/>
            <person name="Micheletti S.J."/>
            <person name="Nasrallah M.E."/>
            <person name="Ortiz D."/>
            <person name="Piller C.R."/>
            <person name="Privatt S.R."/>
            <person name="Schneider S.L."/>
            <person name="Sharp S."/>
            <person name="Smith T.C."/>
            <person name="Stanton J.D."/>
            <person name="Ullery H.E."/>
            <person name="Wilson R.J."/>
            <person name="Serrano M.G."/>
            <person name="Buck G."/>
            <person name="Lee V."/>
            <person name="Wang Y."/>
            <person name="Carvalho R."/>
            <person name="Voegtly L."/>
            <person name="Shi R."/>
            <person name="Duckworth R."/>
            <person name="Johnson A."/>
            <person name="Loviza R."/>
            <person name="Walstead R."/>
            <person name="Shah Z."/>
            <person name="Kiflezghi M."/>
            <person name="Wade K."/>
            <person name="Ball S.L."/>
            <person name="Bradley K.W."/>
            <person name="Asai D.J."/>
            <person name="Bowman C.A."/>
            <person name="Russell D.A."/>
            <person name="Pope W.H."/>
            <person name="Jacobs-Sera D."/>
            <person name="Hendrix R.W."/>
            <person name="Hatfull G.F."/>
        </authorList>
    </citation>
    <scope>NUCLEOTIDE SEQUENCE [LARGE SCALE GENOMIC DNA]</scope>
    <source>
        <strain evidence="7 8">DSM 27648</strain>
    </source>
</reference>
<keyword evidence="5" id="KW-0460">Magnesium</keyword>
<dbReference type="GO" id="GO:0016818">
    <property type="term" value="F:hydrolase activity, acting on acid anhydrides, in phosphorus-containing anhydrides"/>
    <property type="evidence" value="ECO:0007669"/>
    <property type="project" value="InterPro"/>
</dbReference>
<dbReference type="RefSeq" id="WP_146651375.1">
    <property type="nucleotide sequence ID" value="NZ_CP012333.1"/>
</dbReference>
<dbReference type="InterPro" id="IPR039121">
    <property type="entry name" value="NUDT19"/>
</dbReference>
<comment type="cofactor">
    <cofactor evidence="1">
        <name>Mn(2+)</name>
        <dbReference type="ChEBI" id="CHEBI:29035"/>
    </cofactor>
</comment>
<proteinExistence type="predicted"/>
<dbReference type="SUPFAM" id="SSF55811">
    <property type="entry name" value="Nudix"/>
    <property type="match status" value="1"/>
</dbReference>
<evidence type="ECO:0000256" key="4">
    <source>
        <dbReference type="ARBA" id="ARBA00022801"/>
    </source>
</evidence>
<sequence>MDFDMNRTAVTPKDAATVVLVRDGANGVEIFCVERNKQSRFMGGAIVFPGGKLDAADSSPAWLARTTSPRTPQLSKEPFANDEVHLRALAIAAARETLEEAALLHTTGLGVSNDDVTMLRERLTTDASALEAFLSERGVLLDLAVLRPLARWITPIAESRRFDARFFVAKAPEGQNGAHDERETMASFWATPAEILRRGEVGEVTLMAPTHRTIAVLATCKTTEDVFELAAKSSLDPICPRLVKQKTDDGETLALVLPGDPEHDVAEVRVPGPSRYVLRGKRWCSENAPR</sequence>
<dbReference type="PANTHER" id="PTHR12318">
    <property type="entry name" value="TESTOSTERONE-REGULATED PROTEIN RP2"/>
    <property type="match status" value="1"/>
</dbReference>
<organism evidence="7 8">
    <name type="scientific">Labilithrix luteola</name>
    <dbReference type="NCBI Taxonomy" id="1391654"/>
    <lineage>
        <taxon>Bacteria</taxon>
        <taxon>Pseudomonadati</taxon>
        <taxon>Myxococcota</taxon>
        <taxon>Polyangia</taxon>
        <taxon>Polyangiales</taxon>
        <taxon>Labilitrichaceae</taxon>
        <taxon>Labilithrix</taxon>
    </lineage>
</organism>
<evidence type="ECO:0000256" key="3">
    <source>
        <dbReference type="ARBA" id="ARBA00022723"/>
    </source>
</evidence>
<dbReference type="Proteomes" id="UP000064967">
    <property type="component" value="Chromosome"/>
</dbReference>
<accession>A0A0K1Q2Y4</accession>
<name>A0A0K1Q2Y4_9BACT</name>
<dbReference type="PANTHER" id="PTHR12318:SF0">
    <property type="entry name" value="ACYL-COENZYME A DIPHOSPHATASE NUDT19"/>
    <property type="match status" value="1"/>
</dbReference>